<keyword evidence="1" id="KW-1133">Transmembrane helix</keyword>
<keyword evidence="1" id="KW-0472">Membrane</keyword>
<feature type="transmembrane region" description="Helical" evidence="1">
    <location>
        <begin position="31"/>
        <end position="49"/>
    </location>
</feature>
<evidence type="ECO:0000256" key="1">
    <source>
        <dbReference type="SAM" id="Phobius"/>
    </source>
</evidence>
<evidence type="ECO:0000313" key="3">
    <source>
        <dbReference type="Proteomes" id="UP001174210"/>
    </source>
</evidence>
<feature type="transmembrane region" description="Helical" evidence="1">
    <location>
        <begin position="144"/>
        <end position="161"/>
    </location>
</feature>
<gene>
    <name evidence="2" type="ORF">P5G59_14105</name>
</gene>
<feature type="transmembrane region" description="Helical" evidence="1">
    <location>
        <begin position="173"/>
        <end position="194"/>
    </location>
</feature>
<comment type="caution">
    <text evidence="2">The sequence shown here is derived from an EMBL/GenBank/DDBJ whole genome shotgun (WGS) entry which is preliminary data.</text>
</comment>
<dbReference type="EMBL" id="JAROCB010000004">
    <property type="protein sequence ID" value="MDN4598282.1"/>
    <property type="molecule type" value="Genomic_DNA"/>
</dbReference>
<sequence>MSALTPRTIVDARSVPLERTPQRLDPLGAQSAWLLVPLLGGLAVVYAAYSTFLHRDQLRDPAVAGVAIAVLAVAVLVASVRSHPGFAPFGRWSHFCVIAVAVTAACLFDSAVWGHNERIQDDWGQIAVALLLVVMPFYRPVGEVAGSAVVSALVLGGLAAAQHSLVIANDPLVYATVAATPVLALAAGGAGYAWTITGETLRWREVARDGQERLDGELRQAAARMIAQERMTALNAEAVPFLTGLLQRGQVTEDDVEDARNIADRLRGLSVQAVGKTWLADTLDLALGARLGGPPARQEAPRVDDPDRLERVLTTDQRAIVGALLSTVAGLPGLDPGRLTVSATDPERPTFLLRARVEEPRGEVRRALLPFVSALNSVAMDATMRQSGAELTIRFASPGAGLPYPGARRR</sequence>
<proteinExistence type="predicted"/>
<dbReference type="RefSeq" id="WP_301219632.1">
    <property type="nucleotide sequence ID" value="NZ_JAROCB010000004.1"/>
</dbReference>
<feature type="transmembrane region" description="Helical" evidence="1">
    <location>
        <begin position="92"/>
        <end position="111"/>
    </location>
</feature>
<organism evidence="2 3">
    <name type="scientific">Leifsonia virtsii</name>
    <dbReference type="NCBI Taxonomy" id="3035915"/>
    <lineage>
        <taxon>Bacteria</taxon>
        <taxon>Bacillati</taxon>
        <taxon>Actinomycetota</taxon>
        <taxon>Actinomycetes</taxon>
        <taxon>Micrococcales</taxon>
        <taxon>Microbacteriaceae</taxon>
        <taxon>Leifsonia</taxon>
    </lineage>
</organism>
<evidence type="ECO:0000313" key="2">
    <source>
        <dbReference type="EMBL" id="MDN4598282.1"/>
    </source>
</evidence>
<keyword evidence="1" id="KW-0812">Transmembrane</keyword>
<keyword evidence="3" id="KW-1185">Reference proteome</keyword>
<accession>A0ABT8IZZ8</accession>
<evidence type="ECO:0008006" key="4">
    <source>
        <dbReference type="Google" id="ProtNLM"/>
    </source>
</evidence>
<name>A0ABT8IZZ8_9MICO</name>
<protein>
    <recommendedName>
        <fullName evidence="4">Signal transduction histidine kinase</fullName>
    </recommendedName>
</protein>
<dbReference type="Proteomes" id="UP001174210">
    <property type="component" value="Unassembled WGS sequence"/>
</dbReference>
<feature type="transmembrane region" description="Helical" evidence="1">
    <location>
        <begin position="123"/>
        <end position="138"/>
    </location>
</feature>
<feature type="transmembrane region" description="Helical" evidence="1">
    <location>
        <begin position="61"/>
        <end position="80"/>
    </location>
</feature>
<reference evidence="2" key="1">
    <citation type="submission" date="2023-03" db="EMBL/GenBank/DDBJ databases">
        <title>MT1 and MT2 Draft Genomes of Novel Species.</title>
        <authorList>
            <person name="Venkateswaran K."/>
        </authorList>
    </citation>
    <scope>NUCLEOTIDE SEQUENCE</scope>
    <source>
        <strain evidence="2">F6_8S_P_1A</strain>
    </source>
</reference>